<dbReference type="EMBL" id="BK032616">
    <property type="protein sequence ID" value="DAF51501.1"/>
    <property type="molecule type" value="Genomic_DNA"/>
</dbReference>
<sequence>MEYNITKEYLTYAEIQNIVDQVVKSNVWSDRQQIIDMLMLFYCTDIGQDKIAEVGHERLLIDGVIDDVRGQVKNYYQIRQALQYTESTARAIMQLSTEFLPKLQKALKSPNNSTKKGKKG</sequence>
<proteinExistence type="predicted"/>
<accession>A0A8S5SKD1</accession>
<evidence type="ECO:0000313" key="1">
    <source>
        <dbReference type="EMBL" id="DAF51501.1"/>
    </source>
</evidence>
<reference evidence="1" key="1">
    <citation type="journal article" date="2021" name="Proc. Natl. Acad. Sci. U.S.A.">
        <title>A Catalog of Tens of Thousands of Viruses from Human Metagenomes Reveals Hidden Associations with Chronic Diseases.</title>
        <authorList>
            <person name="Tisza M.J."/>
            <person name="Buck C.B."/>
        </authorList>
    </citation>
    <scope>NUCLEOTIDE SEQUENCE</scope>
    <source>
        <strain evidence="1">CtrCN24</strain>
    </source>
</reference>
<organism evidence="1">
    <name type="scientific">Siphoviridae sp. ctrCN24</name>
    <dbReference type="NCBI Taxonomy" id="2827953"/>
    <lineage>
        <taxon>Viruses</taxon>
        <taxon>Duplodnaviria</taxon>
        <taxon>Heunggongvirae</taxon>
        <taxon>Uroviricota</taxon>
        <taxon>Caudoviricetes</taxon>
    </lineage>
</organism>
<name>A0A8S5SKD1_9CAUD</name>
<protein>
    <submittedName>
        <fullName evidence="1">Uncharacterized protein</fullName>
    </submittedName>
</protein>